<name>A0ABW2FUI8_9ACTN</name>
<feature type="compositionally biased region" description="Low complexity" evidence="1">
    <location>
        <begin position="166"/>
        <end position="183"/>
    </location>
</feature>
<reference evidence="3" key="1">
    <citation type="journal article" date="2019" name="Int. J. Syst. Evol. Microbiol.">
        <title>The Global Catalogue of Microorganisms (GCM) 10K type strain sequencing project: providing services to taxonomists for standard genome sequencing and annotation.</title>
        <authorList>
            <consortium name="The Broad Institute Genomics Platform"/>
            <consortium name="The Broad Institute Genome Sequencing Center for Infectious Disease"/>
            <person name="Wu L."/>
            <person name="Ma J."/>
        </authorList>
    </citation>
    <scope>NUCLEOTIDE SEQUENCE [LARGE SCALE GENOMIC DNA]</scope>
    <source>
        <strain evidence="3">CGMCC 1.12859</strain>
    </source>
</reference>
<feature type="compositionally biased region" description="Basic and acidic residues" evidence="1">
    <location>
        <begin position="222"/>
        <end position="231"/>
    </location>
</feature>
<comment type="caution">
    <text evidence="2">The sequence shown here is derived from an EMBL/GenBank/DDBJ whole genome shotgun (WGS) entry which is preliminary data.</text>
</comment>
<keyword evidence="3" id="KW-1185">Reference proteome</keyword>
<evidence type="ECO:0000313" key="2">
    <source>
        <dbReference type="EMBL" id="MFC7180082.1"/>
    </source>
</evidence>
<protein>
    <submittedName>
        <fullName evidence="2">Uncharacterized protein</fullName>
    </submittedName>
</protein>
<feature type="region of interest" description="Disordered" evidence="1">
    <location>
        <begin position="40"/>
        <end position="62"/>
    </location>
</feature>
<dbReference type="EMBL" id="JBHTAJ010000016">
    <property type="protein sequence ID" value="MFC7180082.1"/>
    <property type="molecule type" value="Genomic_DNA"/>
</dbReference>
<evidence type="ECO:0000313" key="3">
    <source>
        <dbReference type="Proteomes" id="UP001596435"/>
    </source>
</evidence>
<accession>A0ABW2FUI8</accession>
<dbReference type="RefSeq" id="WP_380230978.1">
    <property type="nucleotide sequence ID" value="NZ_JBHSVH010000002.1"/>
</dbReference>
<sequence length="538" mass="54821">MTVQELGATTADIRAMRGELDELLRARQYATHRERRLAEAVRTASEPDLAHGYAQPHRSPDPDLVRQLRQAQTLREGLGTRCLELSERLLALEDLLRQSGPGGQDQLDPHLQTRRQTAAPPPAQGGQGGQGAVLRPEAAPGAPTVTSPASGRQRPTGARFGGAFQGHAPARASAAAPPGLAGPVTTDPVGPPSAVGEVPPAAAPMRGARFGGIRPAADGLDDAARQTRDSRPGTPSGSRAATAARGADDATPAPRDPRDISALAARIADLHRRGAAQESAAVTAQASVTLAPSDVVGLAGLLRTGGPYGASGYLVRAAAHGPARQAADTLAELRRVGLVDEAAELFHALWGLPAAGLPGLLAALERAGQAADGQTLLWEWASAPPAELADLSFRLAAAGRDGDVRSLLRQTAGRSIAEVAATVHVLDDRSAGGEGGRPGPGPVAAPAADGGADPVGGSGVSASLASVLVREVVRMRSASDVGGFAAAVADRPALYRVLLDAVATLDDGRSRNALAALRSAGLPTSPPPARTARSRGRR</sequence>
<proteinExistence type="predicted"/>
<feature type="compositionally biased region" description="Low complexity" evidence="1">
    <location>
        <begin position="442"/>
        <end position="452"/>
    </location>
</feature>
<organism evidence="2 3">
    <name type="scientific">Kitasatospora paranensis</name>
    <dbReference type="NCBI Taxonomy" id="258053"/>
    <lineage>
        <taxon>Bacteria</taxon>
        <taxon>Bacillati</taxon>
        <taxon>Actinomycetota</taxon>
        <taxon>Actinomycetes</taxon>
        <taxon>Kitasatosporales</taxon>
        <taxon>Streptomycetaceae</taxon>
        <taxon>Kitasatospora</taxon>
    </lineage>
</organism>
<evidence type="ECO:0000256" key="1">
    <source>
        <dbReference type="SAM" id="MobiDB-lite"/>
    </source>
</evidence>
<feature type="region of interest" description="Disordered" evidence="1">
    <location>
        <begin position="100"/>
        <end position="259"/>
    </location>
</feature>
<dbReference type="Proteomes" id="UP001596435">
    <property type="component" value="Unassembled WGS sequence"/>
</dbReference>
<feature type="region of interest" description="Disordered" evidence="1">
    <location>
        <begin position="428"/>
        <end position="454"/>
    </location>
</feature>
<gene>
    <name evidence="2" type="ORF">ACFQMG_10990</name>
</gene>
<feature type="region of interest" description="Disordered" evidence="1">
    <location>
        <begin position="516"/>
        <end position="538"/>
    </location>
</feature>
<feature type="compositionally biased region" description="Low complexity" evidence="1">
    <location>
        <begin position="233"/>
        <end position="253"/>
    </location>
</feature>